<sequence length="130" mass="15065">MNDLILEWLRSQEEQLNLSENNDEIILKRQGPFILLEAQLTSASSDNASLQSWMRLGAVSLSRFQGVLVRKADSEELWLIQTLREEREEAQVLCCFETLLNQRDIWRATFARLARPAQNLKPTSLRSLSY</sequence>
<dbReference type="RefSeq" id="WP_122309099.1">
    <property type="nucleotide sequence ID" value="NZ_JADDUM010000027.1"/>
</dbReference>
<gene>
    <name evidence="1" type="ORF">IQK56_03835</name>
</gene>
<accession>A0ABR9SNC3</accession>
<protein>
    <submittedName>
        <fullName evidence="1">Type III secretion protein</fullName>
    </submittedName>
</protein>
<name>A0ABR9SNC3_9PSED</name>
<evidence type="ECO:0000313" key="1">
    <source>
        <dbReference type="EMBL" id="MBE8590124.1"/>
    </source>
</evidence>
<organism evidence="1 2">
    <name type="scientific">Pseudomonas cyclaminis</name>
    <dbReference type="NCBI Taxonomy" id="2781239"/>
    <lineage>
        <taxon>Bacteria</taxon>
        <taxon>Pseudomonadati</taxon>
        <taxon>Pseudomonadota</taxon>
        <taxon>Gammaproteobacteria</taxon>
        <taxon>Pseudomonadales</taxon>
        <taxon>Pseudomonadaceae</taxon>
        <taxon>Pseudomonas</taxon>
    </lineage>
</organism>
<proteinExistence type="predicted"/>
<reference evidence="1 2" key="1">
    <citation type="submission" date="2020-10" db="EMBL/GenBank/DDBJ databases">
        <title>The draft genomes of Cyclamen pathogen Pseudomonas sp.</title>
        <authorList>
            <person name="Fujikawa T."/>
            <person name="Sawada H."/>
        </authorList>
    </citation>
    <scope>NUCLEOTIDE SEQUENCE [LARGE SCALE GENOMIC DNA]</scope>
    <source>
        <strain evidence="1 2">MAFF 301449</strain>
    </source>
</reference>
<dbReference type="Proteomes" id="UP000613075">
    <property type="component" value="Unassembled WGS sequence"/>
</dbReference>
<keyword evidence="2" id="KW-1185">Reference proteome</keyword>
<comment type="caution">
    <text evidence="1">The sequence shown here is derived from an EMBL/GenBank/DDBJ whole genome shotgun (WGS) entry which is preliminary data.</text>
</comment>
<evidence type="ECO:0000313" key="2">
    <source>
        <dbReference type="Proteomes" id="UP000613075"/>
    </source>
</evidence>
<dbReference type="EMBL" id="JADDUM010000027">
    <property type="protein sequence ID" value="MBE8590124.1"/>
    <property type="molecule type" value="Genomic_DNA"/>
</dbReference>